<dbReference type="STRING" id="645990.SAMN00120144_3706"/>
<dbReference type="SUPFAM" id="SSF56281">
    <property type="entry name" value="Metallo-hydrolase/oxidoreductase"/>
    <property type="match status" value="1"/>
</dbReference>
<dbReference type="Pfam" id="PF00753">
    <property type="entry name" value="Lactamase_B"/>
    <property type="match status" value="1"/>
</dbReference>
<reference evidence="3 4" key="1">
    <citation type="submission" date="2017-04" db="EMBL/GenBank/DDBJ databases">
        <authorList>
            <person name="Afonso C.L."/>
            <person name="Miller P.J."/>
            <person name="Scott M.A."/>
            <person name="Spackman E."/>
            <person name="Goraichik I."/>
            <person name="Dimitrov K.M."/>
            <person name="Suarez D.L."/>
            <person name="Swayne D.E."/>
        </authorList>
    </citation>
    <scope>NUCLEOTIDE SEQUENCE [LARGE SCALE GENOMIC DNA]</scope>
    <source>
        <strain evidence="3 4">DSM 11622</strain>
    </source>
</reference>
<evidence type="ECO:0000256" key="1">
    <source>
        <dbReference type="ARBA" id="ARBA00005250"/>
    </source>
</evidence>
<proteinExistence type="inferred from homology"/>
<keyword evidence="4" id="KW-1185">Reference proteome</keyword>
<dbReference type="Gene3D" id="3.60.15.10">
    <property type="entry name" value="Ribonuclease Z/Hydroxyacylglutathione hydrolase-like"/>
    <property type="match status" value="1"/>
</dbReference>
<evidence type="ECO:0000259" key="2">
    <source>
        <dbReference type="SMART" id="SM00849"/>
    </source>
</evidence>
<dbReference type="OrthoDB" id="9761531at2"/>
<dbReference type="Proteomes" id="UP000192266">
    <property type="component" value="Unassembled WGS sequence"/>
</dbReference>
<comment type="similarity">
    <text evidence="1">Belongs to the metallo-beta-lactamase superfamily. Class-B beta-lactamase family.</text>
</comment>
<evidence type="ECO:0000313" key="3">
    <source>
        <dbReference type="EMBL" id="SMB99622.1"/>
    </source>
</evidence>
<dbReference type="EMBL" id="FWWW01000092">
    <property type="protein sequence ID" value="SMB99622.1"/>
    <property type="molecule type" value="Genomic_DNA"/>
</dbReference>
<dbReference type="AlphaFoldDB" id="A0A1W1W1X1"/>
<dbReference type="PANTHER" id="PTHR42951:SF4">
    <property type="entry name" value="ACYL-COENZYME A THIOESTERASE MBLAC2"/>
    <property type="match status" value="1"/>
</dbReference>
<dbReference type="InterPro" id="IPR036866">
    <property type="entry name" value="RibonucZ/Hydroxyglut_hydro"/>
</dbReference>
<dbReference type="InterPro" id="IPR001279">
    <property type="entry name" value="Metallo-B-lactamas"/>
</dbReference>
<dbReference type="PANTHER" id="PTHR42951">
    <property type="entry name" value="METALLO-BETA-LACTAMASE DOMAIN-CONTAINING"/>
    <property type="match status" value="1"/>
</dbReference>
<evidence type="ECO:0000313" key="4">
    <source>
        <dbReference type="Proteomes" id="UP000192266"/>
    </source>
</evidence>
<dbReference type="GO" id="GO:0017001">
    <property type="term" value="P:antibiotic catabolic process"/>
    <property type="evidence" value="ECO:0007669"/>
    <property type="project" value="UniProtKB-ARBA"/>
</dbReference>
<dbReference type="SMART" id="SM00849">
    <property type="entry name" value="Lactamase_B"/>
    <property type="match status" value="1"/>
</dbReference>
<dbReference type="PROSITE" id="PS51257">
    <property type="entry name" value="PROKAR_LIPOPROTEIN"/>
    <property type="match status" value="1"/>
</dbReference>
<dbReference type="InterPro" id="IPR050855">
    <property type="entry name" value="NDM-1-like"/>
</dbReference>
<accession>A0A1W1W1X1</accession>
<name>A0A1W1W1X1_9BACT</name>
<sequence length="307" mass="34352">MASNHRNPSKSLPRLTFLVLALGACTTTRNRPAVELERVAWLHGAATCAGNADPAIQVIRYNDRTWILRQNKCLNYEAPFLFLLVGEQKALLLDTGATPDSSTFPLYRTVRHLLQGWEAAHGRKLELVVAHTHNHGDHRAADEQFRGRPNVHLVGLEAPDVQHFFGLEAWPVQSAIFELGRRPLEIIPIPGHQAASIAVYDAATRLLFTGDTVYPGRLYVQDWPAFRASIQRLVTFAAHHKVAYVVGNHIEMSRTPGVDYPTGTTFQPDEHPLPLHVADLQRLNRHLHALGDQPTRQVDDAFIIDPK</sequence>
<gene>
    <name evidence="3" type="ORF">SAMN00120144_3706</name>
</gene>
<organism evidence="3 4">
    <name type="scientific">Hymenobacter roseosalivarius DSM 11622</name>
    <dbReference type="NCBI Taxonomy" id="645990"/>
    <lineage>
        <taxon>Bacteria</taxon>
        <taxon>Pseudomonadati</taxon>
        <taxon>Bacteroidota</taxon>
        <taxon>Cytophagia</taxon>
        <taxon>Cytophagales</taxon>
        <taxon>Hymenobacteraceae</taxon>
        <taxon>Hymenobacter</taxon>
    </lineage>
</organism>
<protein>
    <submittedName>
        <fullName evidence="3">Beta-lactamase domain protein</fullName>
    </submittedName>
</protein>
<feature type="domain" description="Metallo-beta-lactamase" evidence="2">
    <location>
        <begin position="78"/>
        <end position="249"/>
    </location>
</feature>